<dbReference type="PROSITE" id="PS50110">
    <property type="entry name" value="RESPONSE_REGULATORY"/>
    <property type="match status" value="1"/>
</dbReference>
<evidence type="ECO:0000259" key="4">
    <source>
        <dbReference type="PROSITE" id="PS50043"/>
    </source>
</evidence>
<dbReference type="Proteomes" id="UP000595197">
    <property type="component" value="Chromosome"/>
</dbReference>
<evidence type="ECO:0000259" key="5">
    <source>
        <dbReference type="PROSITE" id="PS50110"/>
    </source>
</evidence>
<dbReference type="InterPro" id="IPR000792">
    <property type="entry name" value="Tscrpt_reg_LuxR_C"/>
</dbReference>
<dbReference type="RefSeq" id="WP_201072544.1">
    <property type="nucleotide sequence ID" value="NZ_CP067420.1"/>
</dbReference>
<dbReference type="PANTHER" id="PTHR43214:SF42">
    <property type="entry name" value="TRANSCRIPTIONAL REGULATORY PROTEIN DESR"/>
    <property type="match status" value="1"/>
</dbReference>
<dbReference type="InterPro" id="IPR001789">
    <property type="entry name" value="Sig_transdc_resp-reg_receiver"/>
</dbReference>
<gene>
    <name evidence="6" type="ORF">IGS68_18805</name>
</gene>
<dbReference type="SMART" id="SM00448">
    <property type="entry name" value="REC"/>
    <property type="match status" value="1"/>
</dbReference>
<dbReference type="Pfam" id="PF00196">
    <property type="entry name" value="GerE"/>
    <property type="match status" value="1"/>
</dbReference>
<evidence type="ECO:0000313" key="7">
    <source>
        <dbReference type="Proteomes" id="UP000595197"/>
    </source>
</evidence>
<dbReference type="InterPro" id="IPR058245">
    <property type="entry name" value="NreC/VraR/RcsB-like_REC"/>
</dbReference>
<evidence type="ECO:0000256" key="3">
    <source>
        <dbReference type="PROSITE-ProRule" id="PRU00169"/>
    </source>
</evidence>
<dbReference type="CDD" id="cd06170">
    <property type="entry name" value="LuxR_C_like"/>
    <property type="match status" value="1"/>
</dbReference>
<dbReference type="PRINTS" id="PR00038">
    <property type="entry name" value="HTHLUXR"/>
</dbReference>
<dbReference type="SMART" id="SM00421">
    <property type="entry name" value="HTH_LUXR"/>
    <property type="match status" value="1"/>
</dbReference>
<sequence length="226" mass="24347">MTEHDTILIEPNRLFREGIKHLLAGSPFRLVSEYASIEQAVAGEAPAAKLVIVDYPVDADETLSDLRAGFPDTRIVVLASELSADRLKAAMGAGADGYLLKDVSPEALIQSLQLVLIGEKVFPTNLASLLLSQIAPQAPQGSWRGLSGREREILQHLVMGASNKLIANKLGITEATVKVHLKTLLRKIDVNNRTQAAIWAMNNGITPDQSMSGDVPATRRLQAVPA</sequence>
<evidence type="ECO:0000256" key="1">
    <source>
        <dbReference type="ARBA" id="ARBA00022553"/>
    </source>
</evidence>
<organism evidence="6 7">
    <name type="scientific">Skermanella cutis</name>
    <dbReference type="NCBI Taxonomy" id="2775420"/>
    <lineage>
        <taxon>Bacteria</taxon>
        <taxon>Pseudomonadati</taxon>
        <taxon>Pseudomonadota</taxon>
        <taxon>Alphaproteobacteria</taxon>
        <taxon>Rhodospirillales</taxon>
        <taxon>Azospirillaceae</taxon>
        <taxon>Skermanella</taxon>
    </lineage>
</organism>
<dbReference type="PROSITE" id="PS50043">
    <property type="entry name" value="HTH_LUXR_2"/>
    <property type="match status" value="1"/>
</dbReference>
<dbReference type="SUPFAM" id="SSF46894">
    <property type="entry name" value="C-terminal effector domain of the bipartite response regulators"/>
    <property type="match status" value="1"/>
</dbReference>
<keyword evidence="2" id="KW-0238">DNA-binding</keyword>
<dbReference type="SUPFAM" id="SSF52172">
    <property type="entry name" value="CheY-like"/>
    <property type="match status" value="1"/>
</dbReference>
<proteinExistence type="predicted"/>
<protein>
    <submittedName>
        <fullName evidence="6">Response regulator transcription factor</fullName>
    </submittedName>
</protein>
<dbReference type="Gene3D" id="3.40.50.2300">
    <property type="match status" value="1"/>
</dbReference>
<evidence type="ECO:0000256" key="2">
    <source>
        <dbReference type="ARBA" id="ARBA00023125"/>
    </source>
</evidence>
<accession>A0ABX7B3W8</accession>
<dbReference type="EMBL" id="CP067420">
    <property type="protein sequence ID" value="QQP88097.1"/>
    <property type="molecule type" value="Genomic_DNA"/>
</dbReference>
<feature type="domain" description="Response regulatory" evidence="5">
    <location>
        <begin position="5"/>
        <end position="116"/>
    </location>
</feature>
<dbReference type="PANTHER" id="PTHR43214">
    <property type="entry name" value="TWO-COMPONENT RESPONSE REGULATOR"/>
    <property type="match status" value="1"/>
</dbReference>
<evidence type="ECO:0000313" key="6">
    <source>
        <dbReference type="EMBL" id="QQP88097.1"/>
    </source>
</evidence>
<keyword evidence="1 3" id="KW-0597">Phosphoprotein</keyword>
<feature type="domain" description="HTH luxR-type" evidence="4">
    <location>
        <begin position="139"/>
        <end position="204"/>
    </location>
</feature>
<reference evidence="6" key="1">
    <citation type="submission" date="2021-02" db="EMBL/GenBank/DDBJ databases">
        <title>Skermanella TT6 skin isolate.</title>
        <authorList>
            <person name="Lee K."/>
            <person name="Ganzorig M."/>
        </authorList>
    </citation>
    <scope>NUCLEOTIDE SEQUENCE</scope>
    <source>
        <strain evidence="6">TT6</strain>
    </source>
</reference>
<dbReference type="InterPro" id="IPR016032">
    <property type="entry name" value="Sig_transdc_resp-reg_C-effctor"/>
</dbReference>
<dbReference type="CDD" id="cd17535">
    <property type="entry name" value="REC_NarL-like"/>
    <property type="match status" value="1"/>
</dbReference>
<dbReference type="InterPro" id="IPR011006">
    <property type="entry name" value="CheY-like_superfamily"/>
</dbReference>
<keyword evidence="7" id="KW-1185">Reference proteome</keyword>
<name>A0ABX7B3W8_9PROT</name>
<feature type="modified residue" description="4-aspartylphosphate" evidence="3">
    <location>
        <position position="54"/>
    </location>
</feature>
<dbReference type="InterPro" id="IPR039420">
    <property type="entry name" value="WalR-like"/>
</dbReference>